<dbReference type="AlphaFoldDB" id="A0AAE1AJH1"/>
<organism evidence="2 3">
    <name type="scientific">Elysia crispata</name>
    <name type="common">lettuce slug</name>
    <dbReference type="NCBI Taxonomy" id="231223"/>
    <lineage>
        <taxon>Eukaryota</taxon>
        <taxon>Metazoa</taxon>
        <taxon>Spiralia</taxon>
        <taxon>Lophotrochozoa</taxon>
        <taxon>Mollusca</taxon>
        <taxon>Gastropoda</taxon>
        <taxon>Heterobranchia</taxon>
        <taxon>Euthyneura</taxon>
        <taxon>Panpulmonata</taxon>
        <taxon>Sacoglossa</taxon>
        <taxon>Placobranchoidea</taxon>
        <taxon>Plakobranchidae</taxon>
        <taxon>Elysia</taxon>
    </lineage>
</organism>
<accession>A0AAE1AJH1</accession>
<dbReference type="Proteomes" id="UP001283361">
    <property type="component" value="Unassembled WGS sequence"/>
</dbReference>
<evidence type="ECO:0000313" key="3">
    <source>
        <dbReference type="Proteomes" id="UP001283361"/>
    </source>
</evidence>
<keyword evidence="3" id="KW-1185">Reference proteome</keyword>
<reference evidence="2" key="1">
    <citation type="journal article" date="2023" name="G3 (Bethesda)">
        <title>A reference genome for the long-term kleptoplast-retaining sea slug Elysia crispata morphotype clarki.</title>
        <authorList>
            <person name="Eastman K.E."/>
            <person name="Pendleton A.L."/>
            <person name="Shaikh M.A."/>
            <person name="Suttiyut T."/>
            <person name="Ogas R."/>
            <person name="Tomko P."/>
            <person name="Gavelis G."/>
            <person name="Widhalm J.R."/>
            <person name="Wisecaver J.H."/>
        </authorList>
    </citation>
    <scope>NUCLEOTIDE SEQUENCE</scope>
    <source>
        <strain evidence="2">ECLA1</strain>
    </source>
</reference>
<evidence type="ECO:0000313" key="2">
    <source>
        <dbReference type="EMBL" id="KAK3788949.1"/>
    </source>
</evidence>
<name>A0AAE1AJH1_9GAST</name>
<comment type="caution">
    <text evidence="2">The sequence shown here is derived from an EMBL/GenBank/DDBJ whole genome shotgun (WGS) entry which is preliminary data.</text>
</comment>
<evidence type="ECO:0000256" key="1">
    <source>
        <dbReference type="SAM" id="MobiDB-lite"/>
    </source>
</evidence>
<protein>
    <submittedName>
        <fullName evidence="2">Uncharacterized protein</fullName>
    </submittedName>
</protein>
<sequence length="68" mass="7803">MQMFGKVSESFPTVTARQLTHEEERGSPLKGERDESNGSHSYKKVSLIDFVGTYEEGTVYAVKREYQR</sequence>
<proteinExistence type="predicted"/>
<feature type="region of interest" description="Disordered" evidence="1">
    <location>
        <begin position="1"/>
        <end position="40"/>
    </location>
</feature>
<dbReference type="EMBL" id="JAWDGP010001711">
    <property type="protein sequence ID" value="KAK3788949.1"/>
    <property type="molecule type" value="Genomic_DNA"/>
</dbReference>
<feature type="compositionally biased region" description="Basic and acidic residues" evidence="1">
    <location>
        <begin position="19"/>
        <end position="37"/>
    </location>
</feature>
<gene>
    <name evidence="2" type="ORF">RRG08_010198</name>
</gene>